<dbReference type="Gramene" id="mRNA:HanXRQr2_Chr14g0657481">
    <property type="protein sequence ID" value="mRNA:HanXRQr2_Chr14g0657481"/>
    <property type="gene ID" value="HanXRQr2_Chr14g0657481"/>
</dbReference>
<dbReference type="AlphaFoldDB" id="A0A9K3H8Z1"/>
<comment type="caution">
    <text evidence="1">The sequence shown here is derived from an EMBL/GenBank/DDBJ whole genome shotgun (WGS) entry which is preliminary data.</text>
</comment>
<dbReference type="EMBL" id="MNCJ02000329">
    <property type="protein sequence ID" value="KAF5770263.1"/>
    <property type="molecule type" value="Genomic_DNA"/>
</dbReference>
<sequence>MHVEWIGTLAETYNNYLHGNSRNAFQPHSLINDEFTLTIALIELQNRNNDNIVQKRYSCRDEHFLLNADPVPNQRQSNTVGTRTHVRFHVFGFGFFSIIQ</sequence>
<name>A0A9K3H8Z1_HELAN</name>
<evidence type="ECO:0000313" key="2">
    <source>
        <dbReference type="Proteomes" id="UP000215914"/>
    </source>
</evidence>
<proteinExistence type="predicted"/>
<gene>
    <name evidence="1" type="ORF">HanXRQr2_Chr14g0657481</name>
</gene>
<keyword evidence="2" id="KW-1185">Reference proteome</keyword>
<reference evidence="1" key="1">
    <citation type="journal article" date="2017" name="Nature">
        <title>The sunflower genome provides insights into oil metabolism, flowering and Asterid evolution.</title>
        <authorList>
            <person name="Badouin H."/>
            <person name="Gouzy J."/>
            <person name="Grassa C.J."/>
            <person name="Murat F."/>
            <person name="Staton S.E."/>
            <person name="Cottret L."/>
            <person name="Lelandais-Briere C."/>
            <person name="Owens G.L."/>
            <person name="Carrere S."/>
            <person name="Mayjonade B."/>
            <person name="Legrand L."/>
            <person name="Gill N."/>
            <person name="Kane N.C."/>
            <person name="Bowers J.E."/>
            <person name="Hubner S."/>
            <person name="Bellec A."/>
            <person name="Berard A."/>
            <person name="Berges H."/>
            <person name="Blanchet N."/>
            <person name="Boniface M.C."/>
            <person name="Brunel D."/>
            <person name="Catrice O."/>
            <person name="Chaidir N."/>
            <person name="Claudel C."/>
            <person name="Donnadieu C."/>
            <person name="Faraut T."/>
            <person name="Fievet G."/>
            <person name="Helmstetter N."/>
            <person name="King M."/>
            <person name="Knapp S.J."/>
            <person name="Lai Z."/>
            <person name="Le Paslier M.C."/>
            <person name="Lippi Y."/>
            <person name="Lorenzon L."/>
            <person name="Mandel J.R."/>
            <person name="Marage G."/>
            <person name="Marchand G."/>
            <person name="Marquand E."/>
            <person name="Bret-Mestries E."/>
            <person name="Morien E."/>
            <person name="Nambeesan S."/>
            <person name="Nguyen T."/>
            <person name="Pegot-Espagnet P."/>
            <person name="Pouilly N."/>
            <person name="Raftis F."/>
            <person name="Sallet E."/>
            <person name="Schiex T."/>
            <person name="Thomas J."/>
            <person name="Vandecasteele C."/>
            <person name="Vares D."/>
            <person name="Vear F."/>
            <person name="Vautrin S."/>
            <person name="Crespi M."/>
            <person name="Mangin B."/>
            <person name="Burke J.M."/>
            <person name="Salse J."/>
            <person name="Munos S."/>
            <person name="Vincourt P."/>
            <person name="Rieseberg L.H."/>
            <person name="Langlade N.B."/>
        </authorList>
    </citation>
    <scope>NUCLEOTIDE SEQUENCE</scope>
    <source>
        <tissue evidence="1">Leaves</tissue>
    </source>
</reference>
<dbReference type="Proteomes" id="UP000215914">
    <property type="component" value="Unassembled WGS sequence"/>
</dbReference>
<organism evidence="1 2">
    <name type="scientific">Helianthus annuus</name>
    <name type="common">Common sunflower</name>
    <dbReference type="NCBI Taxonomy" id="4232"/>
    <lineage>
        <taxon>Eukaryota</taxon>
        <taxon>Viridiplantae</taxon>
        <taxon>Streptophyta</taxon>
        <taxon>Embryophyta</taxon>
        <taxon>Tracheophyta</taxon>
        <taxon>Spermatophyta</taxon>
        <taxon>Magnoliopsida</taxon>
        <taxon>eudicotyledons</taxon>
        <taxon>Gunneridae</taxon>
        <taxon>Pentapetalae</taxon>
        <taxon>asterids</taxon>
        <taxon>campanulids</taxon>
        <taxon>Asterales</taxon>
        <taxon>Asteraceae</taxon>
        <taxon>Asteroideae</taxon>
        <taxon>Heliantheae alliance</taxon>
        <taxon>Heliantheae</taxon>
        <taxon>Helianthus</taxon>
    </lineage>
</organism>
<reference evidence="1" key="2">
    <citation type="submission" date="2020-06" db="EMBL/GenBank/DDBJ databases">
        <title>Helianthus annuus Genome sequencing and assembly Release 2.</title>
        <authorList>
            <person name="Gouzy J."/>
            <person name="Langlade N."/>
            <person name="Munos S."/>
        </authorList>
    </citation>
    <scope>NUCLEOTIDE SEQUENCE</scope>
    <source>
        <tissue evidence="1">Leaves</tissue>
    </source>
</reference>
<evidence type="ECO:0000313" key="1">
    <source>
        <dbReference type="EMBL" id="KAF5770263.1"/>
    </source>
</evidence>
<protein>
    <submittedName>
        <fullName evidence="1">Uncharacterized protein</fullName>
    </submittedName>
</protein>
<accession>A0A9K3H8Z1</accession>